<reference evidence="2" key="2">
    <citation type="submission" date="2015-01" db="EMBL/GenBank/DDBJ databases">
        <title>Evolutionary Origins and Diversification of the Mycorrhizal Mutualists.</title>
        <authorList>
            <consortium name="DOE Joint Genome Institute"/>
            <consortium name="Mycorrhizal Genomics Consortium"/>
            <person name="Kohler A."/>
            <person name="Kuo A."/>
            <person name="Nagy L.G."/>
            <person name="Floudas D."/>
            <person name="Copeland A."/>
            <person name="Barry K.W."/>
            <person name="Cichocki N."/>
            <person name="Veneault-Fourrey C."/>
            <person name="LaButti K."/>
            <person name="Lindquist E.A."/>
            <person name="Lipzen A."/>
            <person name="Lundell T."/>
            <person name="Morin E."/>
            <person name="Murat C."/>
            <person name="Riley R."/>
            <person name="Ohm R."/>
            <person name="Sun H."/>
            <person name="Tunlid A."/>
            <person name="Henrissat B."/>
            <person name="Grigoriev I.V."/>
            <person name="Hibbett D.S."/>
            <person name="Martin F."/>
        </authorList>
    </citation>
    <scope>NUCLEOTIDE SEQUENCE [LARGE SCALE GENOMIC DNA]</scope>
    <source>
        <strain evidence="2">F 1598</strain>
    </source>
</reference>
<dbReference type="OrthoDB" id="3213671at2759"/>
<reference evidence="1 2" key="1">
    <citation type="submission" date="2014-04" db="EMBL/GenBank/DDBJ databases">
        <authorList>
            <consortium name="DOE Joint Genome Institute"/>
            <person name="Kuo A."/>
            <person name="Tarkka M."/>
            <person name="Buscot F."/>
            <person name="Kohler A."/>
            <person name="Nagy L.G."/>
            <person name="Floudas D."/>
            <person name="Copeland A."/>
            <person name="Barry K.W."/>
            <person name="Cichocki N."/>
            <person name="Veneault-Fourrey C."/>
            <person name="LaButti K."/>
            <person name="Lindquist E.A."/>
            <person name="Lipzen A."/>
            <person name="Lundell T."/>
            <person name="Morin E."/>
            <person name="Murat C."/>
            <person name="Sun H."/>
            <person name="Tunlid A."/>
            <person name="Henrissat B."/>
            <person name="Grigoriev I.V."/>
            <person name="Hibbett D.S."/>
            <person name="Martin F."/>
            <person name="Nordberg H.P."/>
            <person name="Cantor M.N."/>
            <person name="Hua S.X."/>
        </authorList>
    </citation>
    <scope>NUCLEOTIDE SEQUENCE [LARGE SCALE GENOMIC DNA]</scope>
    <source>
        <strain evidence="1 2">F 1598</strain>
    </source>
</reference>
<dbReference type="Proteomes" id="UP000054166">
    <property type="component" value="Unassembled WGS sequence"/>
</dbReference>
<dbReference type="HOGENOM" id="CLU_2134449_0_0_1"/>
<name>A0A0C3BT45_PILCF</name>
<keyword evidence="2" id="KW-1185">Reference proteome</keyword>
<dbReference type="InParanoid" id="A0A0C3BT45"/>
<gene>
    <name evidence="1" type="ORF">PILCRDRAFT_2015</name>
</gene>
<dbReference type="EMBL" id="KN832974">
    <property type="protein sequence ID" value="KIM89698.1"/>
    <property type="molecule type" value="Genomic_DNA"/>
</dbReference>
<dbReference type="AlphaFoldDB" id="A0A0C3BT45"/>
<protein>
    <submittedName>
        <fullName evidence="1">Uncharacterized protein</fullName>
    </submittedName>
</protein>
<organism evidence="1 2">
    <name type="scientific">Piloderma croceum (strain F 1598)</name>
    <dbReference type="NCBI Taxonomy" id="765440"/>
    <lineage>
        <taxon>Eukaryota</taxon>
        <taxon>Fungi</taxon>
        <taxon>Dikarya</taxon>
        <taxon>Basidiomycota</taxon>
        <taxon>Agaricomycotina</taxon>
        <taxon>Agaricomycetes</taxon>
        <taxon>Agaricomycetidae</taxon>
        <taxon>Atheliales</taxon>
        <taxon>Atheliaceae</taxon>
        <taxon>Piloderma</taxon>
    </lineage>
</organism>
<sequence>MTTSPKSGNDWGKNELLAYNIDVQFQDAATFFGVNPLPQPAVANEVLTRLNADDMTRGVCCGRFAVCLLTLLGYVPRPRMTRTRTDNPVYHLRRAMSCDVLVGGDKVGATQLH</sequence>
<proteinExistence type="predicted"/>
<evidence type="ECO:0000313" key="1">
    <source>
        <dbReference type="EMBL" id="KIM89698.1"/>
    </source>
</evidence>
<evidence type="ECO:0000313" key="2">
    <source>
        <dbReference type="Proteomes" id="UP000054166"/>
    </source>
</evidence>
<accession>A0A0C3BT45</accession>